<sequence>MVRVLLALVCLAAAVPAHAAPLSLGIEATIGSQHLGVNRAPGTTRDLSPMGDAGATVLLRAGPLMLGAAMEGNFSGSTLRRYNASALGGLATDLLPVLRLELLGEVGAANLRSTSELRQAASGGWNRFYGFRPGLSVKLPVLPFRVGAWGLARWGLPGATRSPELGLLGRIGFEF</sequence>
<evidence type="ECO:0008006" key="4">
    <source>
        <dbReference type="Google" id="ProtNLM"/>
    </source>
</evidence>
<evidence type="ECO:0000256" key="1">
    <source>
        <dbReference type="SAM" id="SignalP"/>
    </source>
</evidence>
<keyword evidence="1" id="KW-0732">Signal</keyword>
<proteinExistence type="predicted"/>
<protein>
    <recommendedName>
        <fullName evidence="4">Outer membrane protein beta-barrel domain-containing protein</fullName>
    </recommendedName>
</protein>
<dbReference type="EMBL" id="AP025591">
    <property type="protein sequence ID" value="BDG03885.1"/>
    <property type="molecule type" value="Genomic_DNA"/>
</dbReference>
<keyword evidence="3" id="KW-1185">Reference proteome</keyword>
<dbReference type="RefSeq" id="WP_248362435.1">
    <property type="nucleotide sequence ID" value="NZ_AP025591.1"/>
</dbReference>
<reference evidence="3" key="1">
    <citation type="journal article" date="2022" name="Int. J. Syst. Evol. Microbiol.">
        <title>Anaeromyxobacter oryzae sp. nov., Anaeromyxobacter diazotrophicus sp. nov. and Anaeromyxobacter paludicola sp. nov., isolated from paddy soils.</title>
        <authorList>
            <person name="Itoh H."/>
            <person name="Xu Z."/>
            <person name="Mise K."/>
            <person name="Masuda Y."/>
            <person name="Ushijima N."/>
            <person name="Hayakawa C."/>
            <person name="Shiratori Y."/>
            <person name="Senoo K."/>
        </authorList>
    </citation>
    <scope>NUCLEOTIDE SEQUENCE [LARGE SCALE GENOMIC DNA]</scope>
    <source>
        <strain evidence="3">Red232</strain>
    </source>
</reference>
<feature type="chain" id="PRO_5045351103" description="Outer membrane protein beta-barrel domain-containing protein" evidence="1">
    <location>
        <begin position="20"/>
        <end position="175"/>
    </location>
</feature>
<evidence type="ECO:0000313" key="2">
    <source>
        <dbReference type="EMBL" id="BDG03885.1"/>
    </source>
</evidence>
<name>A0ABN6MW38_9BACT</name>
<gene>
    <name evidence="2" type="ORF">AMOR_28810</name>
</gene>
<dbReference type="Proteomes" id="UP001162891">
    <property type="component" value="Chromosome"/>
</dbReference>
<organism evidence="2 3">
    <name type="scientific">Anaeromyxobacter oryzae</name>
    <dbReference type="NCBI Taxonomy" id="2918170"/>
    <lineage>
        <taxon>Bacteria</taxon>
        <taxon>Pseudomonadati</taxon>
        <taxon>Myxococcota</taxon>
        <taxon>Myxococcia</taxon>
        <taxon>Myxococcales</taxon>
        <taxon>Cystobacterineae</taxon>
        <taxon>Anaeromyxobacteraceae</taxon>
        <taxon>Anaeromyxobacter</taxon>
    </lineage>
</organism>
<feature type="signal peptide" evidence="1">
    <location>
        <begin position="1"/>
        <end position="19"/>
    </location>
</feature>
<accession>A0ABN6MW38</accession>
<evidence type="ECO:0000313" key="3">
    <source>
        <dbReference type="Proteomes" id="UP001162891"/>
    </source>
</evidence>